<evidence type="ECO:0000256" key="1">
    <source>
        <dbReference type="SAM" id="MobiDB-lite"/>
    </source>
</evidence>
<dbReference type="KEGG" id="ccan:109675933"/>
<protein>
    <submittedName>
        <fullName evidence="2">Uncharacterized protein LOC109675933 isoform X1</fullName>
    </submittedName>
    <submittedName>
        <fullName evidence="3">Uncharacterized protein LOC109675933 isoform X2</fullName>
    </submittedName>
</protein>
<feature type="compositionally biased region" description="Pro residues" evidence="1">
    <location>
        <begin position="59"/>
        <end position="73"/>
    </location>
</feature>
<organism evidence="2">
    <name type="scientific">Castor canadensis</name>
    <name type="common">American beaver</name>
    <dbReference type="NCBI Taxonomy" id="51338"/>
    <lineage>
        <taxon>Eukaryota</taxon>
        <taxon>Metazoa</taxon>
        <taxon>Chordata</taxon>
        <taxon>Craniata</taxon>
        <taxon>Vertebrata</taxon>
        <taxon>Euteleostomi</taxon>
        <taxon>Mammalia</taxon>
        <taxon>Eutheria</taxon>
        <taxon>Euarchontoglires</taxon>
        <taxon>Glires</taxon>
        <taxon>Rodentia</taxon>
        <taxon>Castorimorpha</taxon>
        <taxon>Castoridae</taxon>
        <taxon>Castor</taxon>
    </lineage>
</organism>
<name>A0A8B7TKM7_CASCN</name>
<accession>A0A8B7TKM7</accession>
<sequence length="235" mass="24232">MGKQAADWLAPGTRNRARAWQVRVSSVSRWPAGAATGPAKSRSASTEGPKAERWLFGPRPAPSRPPGFLPGPPGSRLLRPQRGAAPEPPVVVPSLAVKMADRAVASANGSSSLRGTQERMGKWACGSRGDLGLRGRRGSHCPRASWSSMAGVRKLFSGVALVLPHPAGLSWDGTVGRLGGGGRGNGRPALPTAKPPMPVAKLSVPTAKLPMPTGEPPRAGLELGAPRVAPSHASC</sequence>
<evidence type="ECO:0000313" key="2">
    <source>
        <dbReference type="RefSeq" id="XP_020008098.1"/>
    </source>
</evidence>
<evidence type="ECO:0000313" key="3">
    <source>
        <dbReference type="RefSeq" id="XP_020008099.1"/>
    </source>
</evidence>
<gene>
    <name evidence="2 3" type="primary">LOC109675933</name>
</gene>
<proteinExistence type="predicted"/>
<feature type="region of interest" description="Disordered" evidence="1">
    <location>
        <begin position="178"/>
        <end position="235"/>
    </location>
</feature>
<feature type="region of interest" description="Disordered" evidence="1">
    <location>
        <begin position="26"/>
        <end position="86"/>
    </location>
</feature>
<dbReference type="AlphaFoldDB" id="A0A8B7TKM7"/>
<reference evidence="2 3" key="1">
    <citation type="submission" date="2025-04" db="UniProtKB">
        <authorList>
            <consortium name="RefSeq"/>
        </authorList>
    </citation>
    <scope>IDENTIFICATION</scope>
    <source>
        <tissue evidence="2 3">Leukocyte</tissue>
    </source>
</reference>
<dbReference type="RefSeq" id="XP_020008099.1">
    <property type="nucleotide sequence ID" value="XM_020152510.1"/>
</dbReference>
<dbReference type="RefSeq" id="XP_020008098.1">
    <property type="nucleotide sequence ID" value="XM_020152509.1"/>
</dbReference>